<dbReference type="Pfam" id="PF00072">
    <property type="entry name" value="Response_reg"/>
    <property type="match status" value="1"/>
</dbReference>
<dbReference type="Proteomes" id="UP001174909">
    <property type="component" value="Unassembled WGS sequence"/>
</dbReference>
<dbReference type="EMBL" id="CASHTH010002496">
    <property type="protein sequence ID" value="CAI8030739.1"/>
    <property type="molecule type" value="Genomic_DNA"/>
</dbReference>
<organism evidence="4 5">
    <name type="scientific">Geodia barretti</name>
    <name type="common">Barrett's horny sponge</name>
    <dbReference type="NCBI Taxonomy" id="519541"/>
    <lineage>
        <taxon>Eukaryota</taxon>
        <taxon>Metazoa</taxon>
        <taxon>Porifera</taxon>
        <taxon>Demospongiae</taxon>
        <taxon>Heteroscleromorpha</taxon>
        <taxon>Tetractinellida</taxon>
        <taxon>Astrophorina</taxon>
        <taxon>Geodiidae</taxon>
        <taxon>Geodia</taxon>
    </lineage>
</organism>
<dbReference type="EMBL" id="CASHTH010001027">
    <property type="protein sequence ID" value="CAI8010323.1"/>
    <property type="molecule type" value="Genomic_DNA"/>
</dbReference>
<feature type="domain" description="Response regulatory" evidence="2">
    <location>
        <begin position="11"/>
        <end position="136"/>
    </location>
</feature>
<sequence length="164" mass="18681">MTTRSPENPIEVLLVEDNPADARLTEEILKDSAYAVNLSVVEDGEDAMTYLRRQGEYAYTPRPDLVLLDLMLPRKSGQEVLTEINQDPNLRNIPIMILTGTAAEQSILWQHNISPGRFCRKPIEVHRFDSAVAQLDSLSERPLVMATPPAEPQSNRKWWWPFGR</sequence>
<dbReference type="AlphaFoldDB" id="A0AA35SJV6"/>
<protein>
    <submittedName>
        <fullName evidence="4">Response regulator Rcp1</fullName>
    </submittedName>
</protein>
<dbReference type="InterPro" id="IPR052893">
    <property type="entry name" value="TCS_response_regulator"/>
</dbReference>
<evidence type="ECO:0000313" key="4">
    <source>
        <dbReference type="EMBL" id="CAI8030739.1"/>
    </source>
</evidence>
<proteinExistence type="predicted"/>
<name>A0AA35SJV6_GEOBA</name>
<dbReference type="InterPro" id="IPR011006">
    <property type="entry name" value="CheY-like_superfamily"/>
</dbReference>
<dbReference type="PANTHER" id="PTHR44520:SF2">
    <property type="entry name" value="RESPONSE REGULATOR RCP1"/>
    <property type="match status" value="1"/>
</dbReference>
<comment type="caution">
    <text evidence="4">The sequence shown here is derived from an EMBL/GenBank/DDBJ whole genome shotgun (WGS) entry which is preliminary data.</text>
</comment>
<dbReference type="PANTHER" id="PTHR44520">
    <property type="entry name" value="RESPONSE REGULATOR RCP1-RELATED"/>
    <property type="match status" value="1"/>
</dbReference>
<reference evidence="4" key="1">
    <citation type="submission" date="2023-03" db="EMBL/GenBank/DDBJ databases">
        <authorList>
            <person name="Steffen K."/>
            <person name="Cardenas P."/>
        </authorList>
    </citation>
    <scope>NUCLEOTIDE SEQUENCE</scope>
</reference>
<dbReference type="InterPro" id="IPR001789">
    <property type="entry name" value="Sig_transdc_resp-reg_receiver"/>
</dbReference>
<evidence type="ECO:0000259" key="2">
    <source>
        <dbReference type="PROSITE" id="PS50110"/>
    </source>
</evidence>
<dbReference type="GO" id="GO:0000160">
    <property type="term" value="P:phosphorelay signal transduction system"/>
    <property type="evidence" value="ECO:0007669"/>
    <property type="project" value="InterPro"/>
</dbReference>
<keyword evidence="1" id="KW-0597">Phosphoprotein</keyword>
<dbReference type="SUPFAM" id="SSF52172">
    <property type="entry name" value="CheY-like"/>
    <property type="match status" value="1"/>
</dbReference>
<dbReference type="SMART" id="SM00448">
    <property type="entry name" value="REC"/>
    <property type="match status" value="1"/>
</dbReference>
<feature type="modified residue" description="4-aspartylphosphate" evidence="1">
    <location>
        <position position="69"/>
    </location>
</feature>
<accession>A0AA35SJV6</accession>
<keyword evidence="5" id="KW-1185">Reference proteome</keyword>
<dbReference type="Gene3D" id="3.40.50.2300">
    <property type="match status" value="1"/>
</dbReference>
<evidence type="ECO:0000313" key="3">
    <source>
        <dbReference type="EMBL" id="CAI8010323.1"/>
    </source>
</evidence>
<dbReference type="CDD" id="cd17557">
    <property type="entry name" value="REC_Rcp-like"/>
    <property type="match status" value="1"/>
</dbReference>
<evidence type="ECO:0000313" key="5">
    <source>
        <dbReference type="Proteomes" id="UP001174909"/>
    </source>
</evidence>
<evidence type="ECO:0000256" key="1">
    <source>
        <dbReference type="PROSITE-ProRule" id="PRU00169"/>
    </source>
</evidence>
<dbReference type="PROSITE" id="PS50110">
    <property type="entry name" value="RESPONSE_REGULATORY"/>
    <property type="match status" value="1"/>
</dbReference>
<gene>
    <name evidence="4" type="ORF">GBAR_LOCUS17439</name>
    <name evidence="3" type="ORF">GBAR_LOCUS6807</name>
</gene>